<dbReference type="Proteomes" id="UP000519859">
    <property type="component" value="Unassembled WGS sequence"/>
</dbReference>
<reference evidence="1 2" key="1">
    <citation type="submission" date="2019-06" db="EMBL/GenBank/DDBJ databases">
        <authorList>
            <consortium name="NARMS: The National Antimicrobial Resistance Monitoring System"/>
        </authorList>
    </citation>
    <scope>NUCLEOTIDE SEQUENCE [LARGE SCALE GENOMIC DNA]</scope>
    <source>
        <strain evidence="1 2">FSIS11921886</strain>
    </source>
</reference>
<name>A0A6D0EEG2_ECOLX</name>
<dbReference type="EMBL" id="AASDFP010000038">
    <property type="protein sequence ID" value="EFB2193967.1"/>
    <property type="molecule type" value="Genomic_DNA"/>
</dbReference>
<gene>
    <name evidence="1" type="ORF">FIJ20_17380</name>
</gene>
<dbReference type="RefSeq" id="WP_021534349.1">
    <property type="nucleotide sequence ID" value="NZ_AP024130.1"/>
</dbReference>
<comment type="caution">
    <text evidence="1">The sequence shown here is derived from an EMBL/GenBank/DDBJ whole genome shotgun (WGS) entry which is preliminary data.</text>
</comment>
<evidence type="ECO:0000313" key="2">
    <source>
        <dbReference type="Proteomes" id="UP000519859"/>
    </source>
</evidence>
<evidence type="ECO:0000313" key="1">
    <source>
        <dbReference type="EMBL" id="EFB2193967.1"/>
    </source>
</evidence>
<organism evidence="1 2">
    <name type="scientific">Escherichia coli</name>
    <dbReference type="NCBI Taxonomy" id="562"/>
    <lineage>
        <taxon>Bacteria</taxon>
        <taxon>Pseudomonadati</taxon>
        <taxon>Pseudomonadota</taxon>
        <taxon>Gammaproteobacteria</taxon>
        <taxon>Enterobacterales</taxon>
        <taxon>Enterobacteriaceae</taxon>
        <taxon>Escherichia</taxon>
    </lineage>
</organism>
<protein>
    <submittedName>
        <fullName evidence="1">Uncharacterized protein</fullName>
    </submittedName>
</protein>
<sequence>MNNEQPHYSQDKVDEIDMNGEKPFYNSLPYTRSYITNKKIKKEIKSYPDLQSFMTIGYLSDKQFKNGTILPWTIGVFTTNVIVLDKVKAFIKGQNVWLYTVGIFE</sequence>
<proteinExistence type="predicted"/>
<accession>A0A6D0EEG2</accession>
<dbReference type="AlphaFoldDB" id="A0A6D0EEG2"/>